<dbReference type="RefSeq" id="WP_092493456.1">
    <property type="nucleotide sequence ID" value="NZ_FNKD01000003.1"/>
</dbReference>
<dbReference type="STRING" id="553311.SAMN05216231_2652"/>
<dbReference type="AlphaFoldDB" id="A0A1H1DZH3"/>
<keyword evidence="1" id="KW-0472">Membrane</keyword>
<evidence type="ECO:0000256" key="1">
    <source>
        <dbReference type="SAM" id="Phobius"/>
    </source>
</evidence>
<sequence length="103" mass="11426">MKKVIGFSLLSSIVIGIIIWAASVIISFSYSEWSFLIGLAISIVIYFFNSSGGALSKAATFEASESSWKIQKNDEMKIDVGVVFYGSLLYTIFSLVLMIIKYF</sequence>
<keyword evidence="1" id="KW-1133">Transmembrane helix</keyword>
<reference evidence="2 3" key="1">
    <citation type="submission" date="2016-10" db="EMBL/GenBank/DDBJ databases">
        <authorList>
            <person name="de Groot N.N."/>
        </authorList>
    </citation>
    <scope>NUCLEOTIDE SEQUENCE [LARGE SCALE GENOMIC DNA]</scope>
    <source>
        <strain evidence="2 3">CGMCC 1.10449</strain>
    </source>
</reference>
<evidence type="ECO:0000313" key="3">
    <source>
        <dbReference type="Proteomes" id="UP000199444"/>
    </source>
</evidence>
<feature type="transmembrane region" description="Helical" evidence="1">
    <location>
        <begin position="36"/>
        <end position="59"/>
    </location>
</feature>
<gene>
    <name evidence="2" type="ORF">SAMN05216231_2652</name>
</gene>
<organism evidence="2 3">
    <name type="scientific">Virgibacillus salinus</name>
    <dbReference type="NCBI Taxonomy" id="553311"/>
    <lineage>
        <taxon>Bacteria</taxon>
        <taxon>Bacillati</taxon>
        <taxon>Bacillota</taxon>
        <taxon>Bacilli</taxon>
        <taxon>Bacillales</taxon>
        <taxon>Bacillaceae</taxon>
        <taxon>Virgibacillus</taxon>
    </lineage>
</organism>
<name>A0A1H1DZH3_9BACI</name>
<dbReference type="Proteomes" id="UP000199444">
    <property type="component" value="Unassembled WGS sequence"/>
</dbReference>
<keyword evidence="3" id="KW-1185">Reference proteome</keyword>
<feature type="transmembrane region" description="Helical" evidence="1">
    <location>
        <begin position="7"/>
        <end position="30"/>
    </location>
</feature>
<evidence type="ECO:0000313" key="2">
    <source>
        <dbReference type="EMBL" id="SDQ81867.1"/>
    </source>
</evidence>
<keyword evidence="1" id="KW-0812">Transmembrane</keyword>
<protein>
    <submittedName>
        <fullName evidence="2">Uncharacterized protein</fullName>
    </submittedName>
</protein>
<feature type="transmembrane region" description="Helical" evidence="1">
    <location>
        <begin position="80"/>
        <end position="100"/>
    </location>
</feature>
<proteinExistence type="predicted"/>
<dbReference type="EMBL" id="FNKD01000003">
    <property type="protein sequence ID" value="SDQ81867.1"/>
    <property type="molecule type" value="Genomic_DNA"/>
</dbReference>
<accession>A0A1H1DZH3</accession>